<evidence type="ECO:0000256" key="1">
    <source>
        <dbReference type="SAM" id="MobiDB-lite"/>
    </source>
</evidence>
<feature type="region of interest" description="Disordered" evidence="1">
    <location>
        <begin position="397"/>
        <end position="457"/>
    </location>
</feature>
<feature type="region of interest" description="Disordered" evidence="1">
    <location>
        <begin position="172"/>
        <end position="207"/>
    </location>
</feature>
<feature type="compositionally biased region" description="Polar residues" evidence="1">
    <location>
        <begin position="1204"/>
        <end position="1213"/>
    </location>
</feature>
<feature type="compositionally biased region" description="Polar residues" evidence="1">
    <location>
        <begin position="1222"/>
        <end position="1247"/>
    </location>
</feature>
<keyword evidence="3" id="KW-1185">Reference proteome</keyword>
<feature type="compositionally biased region" description="Low complexity" evidence="1">
    <location>
        <begin position="1026"/>
        <end position="1038"/>
    </location>
</feature>
<feature type="region of interest" description="Disordered" evidence="1">
    <location>
        <begin position="568"/>
        <end position="607"/>
    </location>
</feature>
<sequence length="1622" mass="167489">MMSAEQQPIRLLDEKPDLVGKEAENDQEGTSLKEAMLRMANLVAADATRQSSPRALAKACGLTNSADSGPGVVPYDDEGEAYLLIRQAFADAFHELIKQMHGSRQGIVEDLWCAFSDYLDRMHARADVAFNDATVQYALTAELERQLRLAVARYKELQLELGRLKAEVEQRRREGTHCEQPATAQGQLSMPAGEAQPPESPVAVPQPAEDRSVLGLIGQQAPLTPCGGQASGPISAADARRSQRAAALMRLANEGLLVDTSLPQIMSLGLDAASLGFESSSEAAHESSQQQSAWADVRAQAVQQGMLDTERERLQARQRGIMHQLDEQLASMCRRTACADGPVDASACSPLLAQPTLSPAPLQSSISAASASAASKEQSQMRDMPPIAAMDRSAALEMQPEHSPGSSLQRPRSVAQKAGMNVWSRHAARYGRSSQRAPPGTSTPGPEDVPLTSACPGPLAQGLAAAAAQRASPPVDGVRQVHAGRKPRHVLLSSSVDTVLGDVFADTTSTTSETIAAEQQVSMDPIGRSQHSAGAQRMAQSAARLVLRPEQIALALAEQPSAQPLVSGDILQSPLTSPTESQPHSQPHRAAGLSTNHLPASRGPHRAPITDLQSLGQPKQPSLYSHGATLSPMQHARASVQQWGRPRTAVAATPSPAPSPDSMVICGPTWSFPVEAGSPAPLRRGSVDAAPMQHPGSLWPQAQALCGVALQSPAGGTGARPPDPALQPEERSLSFRCRQISSTTASLPDMAALMAALRGEPRPGQVGGQRAESRLLPDLAVTERAQTLEAMQAAAEQLSARCASDAQPCDEVGQSAAWPLKKGAWDRIQHTAKAVKPDKWRVNEAAALAASVKDLKEAMTIQPKSFDQAADAVVATMRKEMAESSPEATSQPAAGDSQVEEGLACAATAADALLKGAGAEQPARAVRSAVGSRQPRSTGDAASATDKAPGRPHTVAQKLLAKANCFAALAASPPKGDASLQVQHAASQSASASSAGKAAVAAPAQALLFSTATRDAAAPGCSTEKAASAAEASRPASAMQTKESPDSKETQQLVPLPQSCPVRKKAARKQLLADPVLTEEAVAALTPPKPQHAGAASVGKRSPGRLSLSAVAMPSSPIQDSLASLDKAQMAPPGSKLVTLSKGPSGVPEAPSYDIHVACQSSTMAVAPGSHAAGNAGPQQPQKTSSSKTSTMAAPQPAWPGQKLSPSQESLSTLPGMAWPGQSLSGSPPSKSTIAKEQLCTASSQPGRSDEPVAKGLQASAERRSTGETTKTDPVQVYSASLGSARNTAQAALEKLDGLPGSPESASDDDACQAVTSSVATKGDKSCCVKEAGSLKAAAGSQALVEDESRSVSDIVFSSDGEDDETLGTSCAPGQSAAGESGWGGSSLFTTEELPDHSEAAESQRSALVTSAEMFTAGTEVVLSEDAEVGQQGSGDASMAAEIELTISQSTEVLMQTASDCSLKEETTDAELAVIAAQIIPGSASSVTQAGFAAADEELHSMVAKALGSTLGVPSAQGSHDAQKAALVASTAEGLHTAQPSAHGSPVKGSAQAESKSAFHLPDNLFESPLAAAPCSADPFGSGQAAAAAADDHDEDEDDSGGSSGFTKKQLRQRKGRRAGRR</sequence>
<feature type="compositionally biased region" description="Polar residues" evidence="1">
    <location>
        <begin position="432"/>
        <end position="444"/>
    </location>
</feature>
<feature type="compositionally biased region" description="Basic residues" evidence="1">
    <location>
        <begin position="1609"/>
        <end position="1622"/>
    </location>
</feature>
<protein>
    <submittedName>
        <fullName evidence="2">Uncharacterized protein</fullName>
    </submittedName>
</protein>
<feature type="region of interest" description="Disordered" evidence="1">
    <location>
        <begin position="1"/>
        <end position="28"/>
    </location>
</feature>
<name>A0AAV1IC15_9CHLO</name>
<feature type="region of interest" description="Disordered" evidence="1">
    <location>
        <begin position="1023"/>
        <end position="1055"/>
    </location>
</feature>
<feature type="compositionally biased region" description="Low complexity" evidence="1">
    <location>
        <begin position="1577"/>
        <end position="1589"/>
    </location>
</feature>
<feature type="region of interest" description="Disordered" evidence="1">
    <location>
        <begin position="711"/>
        <end position="731"/>
    </location>
</feature>
<dbReference type="Proteomes" id="UP001314263">
    <property type="component" value="Unassembled WGS sequence"/>
</dbReference>
<feature type="region of interest" description="Disordered" evidence="1">
    <location>
        <begin position="1356"/>
        <end position="1406"/>
    </location>
</feature>
<feature type="compositionally biased region" description="Basic and acidic residues" evidence="1">
    <location>
        <begin position="11"/>
        <end position="24"/>
    </location>
</feature>
<gene>
    <name evidence="2" type="ORF">CVIRNUC_008079</name>
</gene>
<organism evidence="2 3">
    <name type="scientific">Coccomyxa viridis</name>
    <dbReference type="NCBI Taxonomy" id="1274662"/>
    <lineage>
        <taxon>Eukaryota</taxon>
        <taxon>Viridiplantae</taxon>
        <taxon>Chlorophyta</taxon>
        <taxon>core chlorophytes</taxon>
        <taxon>Trebouxiophyceae</taxon>
        <taxon>Trebouxiophyceae incertae sedis</taxon>
        <taxon>Coccomyxaceae</taxon>
        <taxon>Coccomyxa</taxon>
    </lineage>
</organism>
<feature type="region of interest" description="Disordered" evidence="1">
    <location>
        <begin position="1167"/>
        <end position="1275"/>
    </location>
</feature>
<accession>A0AAV1IC15</accession>
<feature type="region of interest" description="Disordered" evidence="1">
    <location>
        <begin position="1534"/>
        <end position="1622"/>
    </location>
</feature>
<reference evidence="2 3" key="1">
    <citation type="submission" date="2023-10" db="EMBL/GenBank/DDBJ databases">
        <authorList>
            <person name="Maclean D."/>
            <person name="Macfadyen A."/>
        </authorList>
    </citation>
    <scope>NUCLEOTIDE SEQUENCE [LARGE SCALE GENOMIC DNA]</scope>
</reference>
<dbReference type="EMBL" id="CAUYUE010000011">
    <property type="protein sequence ID" value="CAK0784874.1"/>
    <property type="molecule type" value="Genomic_DNA"/>
</dbReference>
<proteinExistence type="predicted"/>
<feature type="compositionally biased region" description="Low complexity" evidence="1">
    <location>
        <begin position="1178"/>
        <end position="1191"/>
    </location>
</feature>
<feature type="region of interest" description="Disordered" evidence="1">
    <location>
        <begin position="924"/>
        <end position="953"/>
    </location>
</feature>
<evidence type="ECO:0000313" key="3">
    <source>
        <dbReference type="Proteomes" id="UP001314263"/>
    </source>
</evidence>
<feature type="compositionally biased region" description="Polar residues" evidence="1">
    <location>
        <begin position="573"/>
        <end position="585"/>
    </location>
</feature>
<comment type="caution">
    <text evidence="2">The sequence shown here is derived from an EMBL/GenBank/DDBJ whole genome shotgun (WGS) entry which is preliminary data.</text>
</comment>
<feature type="region of interest" description="Disordered" evidence="1">
    <location>
        <begin position="878"/>
        <end position="899"/>
    </location>
</feature>
<feature type="region of interest" description="Disordered" evidence="1">
    <location>
        <begin position="1295"/>
        <end position="1322"/>
    </location>
</feature>
<evidence type="ECO:0000313" key="2">
    <source>
        <dbReference type="EMBL" id="CAK0784874.1"/>
    </source>
</evidence>